<gene>
    <name evidence="1" type="ORF">M0638_21380</name>
</gene>
<sequence length="446" mass="49615">MLHERADQLQEVNWGALLVAIVGKELAEYASDIQTGIGPYEVSDFDELRLLGMAGSLAVQLRGLPEIEYAVLVRVSDSLFNIPSLALKPVLRILSEAGMVRLYESGRNITKIDPQVPYFENVYDTIGAYSASSSLTETEQAMVAIMAELQKKPENKDRLLSKLGMESSLLDRCLMIGNQSGLISNHRVRGQTVLTSPVYFADNNQGLADLIAKVGSSEFADVMEVIRLHQGWPLSMIISQQKVAGRPLTPVQIDLIQMLASENMLKPPTIEIGKQSEVFLFTPRPGAARLSPGKRDIYERAMALLAAVRKGQLLPFAHPIRKPAVLLQAFLRDGYLGANTEARAQYGKVAGTFNIGYFKETKPWWHQFWLRKTEENIEAVQVAIDLAQGEETKVDMRMDQEARALLQMDDKYVSSVLGSKGMKERKKIAPSAAAKEQWDQLTLRLV</sequence>
<dbReference type="RefSeq" id="WP_248668987.1">
    <property type="nucleotide sequence ID" value="NZ_JALPRX010000101.1"/>
</dbReference>
<reference evidence="1" key="1">
    <citation type="submission" date="2022-04" db="EMBL/GenBank/DDBJ databases">
        <title>Roseomonas acroporae sp. nov., isolated from coral Acropora digitifera.</title>
        <authorList>
            <person name="Sun H."/>
        </authorList>
    </citation>
    <scope>NUCLEOTIDE SEQUENCE</scope>
    <source>
        <strain evidence="1">NAR14</strain>
    </source>
</reference>
<protein>
    <submittedName>
        <fullName evidence="1">Uncharacterized protein</fullName>
    </submittedName>
</protein>
<accession>A0A9X2BZC9</accession>
<name>A0A9X2BZC9_9PROT</name>
<evidence type="ECO:0000313" key="1">
    <source>
        <dbReference type="EMBL" id="MCK8786930.1"/>
    </source>
</evidence>
<comment type="caution">
    <text evidence="1">The sequence shown here is derived from an EMBL/GenBank/DDBJ whole genome shotgun (WGS) entry which is preliminary data.</text>
</comment>
<evidence type="ECO:0000313" key="2">
    <source>
        <dbReference type="Proteomes" id="UP001139516"/>
    </source>
</evidence>
<dbReference type="EMBL" id="JALPRX010000101">
    <property type="protein sequence ID" value="MCK8786930.1"/>
    <property type="molecule type" value="Genomic_DNA"/>
</dbReference>
<proteinExistence type="predicted"/>
<organism evidence="1 2">
    <name type="scientific">Roseomonas acroporae</name>
    <dbReference type="NCBI Taxonomy" id="2937791"/>
    <lineage>
        <taxon>Bacteria</taxon>
        <taxon>Pseudomonadati</taxon>
        <taxon>Pseudomonadota</taxon>
        <taxon>Alphaproteobacteria</taxon>
        <taxon>Acetobacterales</taxon>
        <taxon>Roseomonadaceae</taxon>
        <taxon>Roseomonas</taxon>
    </lineage>
</organism>
<keyword evidence="2" id="KW-1185">Reference proteome</keyword>
<dbReference type="Proteomes" id="UP001139516">
    <property type="component" value="Unassembled WGS sequence"/>
</dbReference>
<dbReference type="AlphaFoldDB" id="A0A9X2BZC9"/>